<dbReference type="PATRIC" id="fig|294.162.peg.129"/>
<comment type="caution">
    <text evidence="1">The sequence shown here is derived from an EMBL/GenBank/DDBJ whole genome shotgun (WGS) entry which is preliminary data.</text>
</comment>
<proteinExistence type="predicted"/>
<dbReference type="Proteomes" id="UP000050349">
    <property type="component" value="Unassembled WGS sequence"/>
</dbReference>
<evidence type="ECO:0000313" key="1">
    <source>
        <dbReference type="EMBL" id="KPU62093.1"/>
    </source>
</evidence>
<gene>
    <name evidence="1" type="ORF">AN403_6086</name>
</gene>
<protein>
    <submittedName>
        <fullName evidence="1">Uncharacterized protein</fullName>
    </submittedName>
</protein>
<dbReference type="AlphaFoldDB" id="A0A0P8XXC7"/>
<sequence length="49" mass="5931">MYDFVKYMVWLVTLLCPRTSGGFFTGSYQWFQFYRAKAPDYIRFCPSEL</sequence>
<accession>A0A0P8XXC7</accession>
<dbReference type="EMBL" id="LJXB01000035">
    <property type="protein sequence ID" value="KPU62093.1"/>
    <property type="molecule type" value="Genomic_DNA"/>
</dbReference>
<name>A0A0P8XXC7_PSEFL</name>
<evidence type="ECO:0000313" key="2">
    <source>
        <dbReference type="Proteomes" id="UP000050349"/>
    </source>
</evidence>
<reference evidence="1 2" key="1">
    <citation type="submission" date="2015-09" db="EMBL/GenBank/DDBJ databases">
        <authorList>
            <person name="Jackson K.R."/>
            <person name="Lunt B.L."/>
            <person name="Fisher J.N.B."/>
            <person name="Gardner A.V."/>
            <person name="Bailey M.E."/>
            <person name="Deus L.M."/>
            <person name="Earl A.S."/>
            <person name="Gibby P.D."/>
            <person name="Hartmann K.A."/>
            <person name="Liu J.E."/>
            <person name="Manci A.M."/>
            <person name="Nielsen D.A."/>
            <person name="Solomon M.B."/>
            <person name="Breakwell D.P."/>
            <person name="Burnett S.H."/>
            <person name="Grose J.H."/>
        </authorList>
    </citation>
    <scope>NUCLEOTIDE SEQUENCE [LARGE SCALE GENOMIC DNA]</scope>
    <source>
        <strain evidence="1 2">S613</strain>
    </source>
</reference>
<organism evidence="1 2">
    <name type="scientific">Pseudomonas fluorescens</name>
    <dbReference type="NCBI Taxonomy" id="294"/>
    <lineage>
        <taxon>Bacteria</taxon>
        <taxon>Pseudomonadati</taxon>
        <taxon>Pseudomonadota</taxon>
        <taxon>Gammaproteobacteria</taxon>
        <taxon>Pseudomonadales</taxon>
        <taxon>Pseudomonadaceae</taxon>
        <taxon>Pseudomonas</taxon>
    </lineage>
</organism>